<dbReference type="InterPro" id="IPR027417">
    <property type="entry name" value="P-loop_NTPase"/>
</dbReference>
<reference evidence="6" key="1">
    <citation type="submission" date="2016-11" db="EMBL/GenBank/DDBJ databases">
        <title>Complete Genome Sequence of alachlor-degrading Sphingomonas sp. strain JJ-A5.</title>
        <authorList>
            <person name="Lee H."/>
            <person name="Ka J.-O."/>
        </authorList>
    </citation>
    <scope>NUCLEOTIDE SEQUENCE [LARGE SCALE GENOMIC DNA]</scope>
    <source>
        <strain evidence="6">JJ-A5</strain>
    </source>
</reference>
<keyword evidence="3 5" id="KW-0067">ATP-binding</keyword>
<organism evidence="5 6">
    <name type="scientific">Tardibacter chloracetimidivorans</name>
    <dbReference type="NCBI Taxonomy" id="1921510"/>
    <lineage>
        <taxon>Bacteria</taxon>
        <taxon>Pseudomonadati</taxon>
        <taxon>Pseudomonadota</taxon>
        <taxon>Alphaproteobacteria</taxon>
        <taxon>Sphingomonadales</taxon>
        <taxon>Sphingomonadaceae</taxon>
        <taxon>Tardibacter</taxon>
    </lineage>
</organism>
<dbReference type="KEGG" id="sphj:BSL82_16215"/>
<name>A0A1L3ZYE0_9SPHN</name>
<sequence>MNDGNTLSGPKIALQGVVKRFGRKTVLDGIDLSVDPGESLVVIGGSGSGKSVMLKCILGLMKVDEGRILVDGEDVTRMSGRELQRVRGRFGMLFQGGALFDSLPVWRNVTFALSKGSGGHAAEMRRIALENIEKVGLGAEVLDLRPSELSGGMQKRVALARAIAGHPEILFFDEPTTGLDPIRAHSINSLIVSLVRDLGITAVTITHDMASARTIAHRVAMLKDGRIIWSGPTSELESSGNDYVDDFVRGRSKSVTI</sequence>
<dbReference type="PROSITE" id="PS00211">
    <property type="entry name" value="ABC_TRANSPORTER_1"/>
    <property type="match status" value="1"/>
</dbReference>
<dbReference type="PROSITE" id="PS50893">
    <property type="entry name" value="ABC_TRANSPORTER_2"/>
    <property type="match status" value="1"/>
</dbReference>
<dbReference type="PANTHER" id="PTHR43023:SF6">
    <property type="entry name" value="INTERMEMBRANE PHOSPHOLIPID TRANSPORT SYSTEM ATP-BINDING PROTEIN MLAF"/>
    <property type="match status" value="1"/>
</dbReference>
<feature type="domain" description="ABC transporter" evidence="4">
    <location>
        <begin position="12"/>
        <end position="249"/>
    </location>
</feature>
<dbReference type="PANTHER" id="PTHR43023">
    <property type="entry name" value="PROTEIN TRIGALACTOSYLDIACYLGLYCEROL 3, CHLOROPLASTIC"/>
    <property type="match status" value="1"/>
</dbReference>
<keyword evidence="1" id="KW-0813">Transport</keyword>
<evidence type="ECO:0000256" key="1">
    <source>
        <dbReference type="ARBA" id="ARBA00022448"/>
    </source>
</evidence>
<dbReference type="GO" id="GO:0016887">
    <property type="term" value="F:ATP hydrolysis activity"/>
    <property type="evidence" value="ECO:0007669"/>
    <property type="project" value="InterPro"/>
</dbReference>
<dbReference type="EMBL" id="CP018221">
    <property type="protein sequence ID" value="API60642.1"/>
    <property type="molecule type" value="Genomic_DNA"/>
</dbReference>
<dbReference type="STRING" id="1921510.BSL82_16215"/>
<evidence type="ECO:0000313" key="5">
    <source>
        <dbReference type="EMBL" id="API60642.1"/>
    </source>
</evidence>
<dbReference type="InterPro" id="IPR017871">
    <property type="entry name" value="ABC_transporter-like_CS"/>
</dbReference>
<dbReference type="Proteomes" id="UP000182063">
    <property type="component" value="Chromosome"/>
</dbReference>
<evidence type="ECO:0000256" key="3">
    <source>
        <dbReference type="ARBA" id="ARBA00022840"/>
    </source>
</evidence>
<keyword evidence="2" id="KW-0547">Nucleotide-binding</keyword>
<dbReference type="InterPro" id="IPR003593">
    <property type="entry name" value="AAA+_ATPase"/>
</dbReference>
<evidence type="ECO:0000313" key="6">
    <source>
        <dbReference type="Proteomes" id="UP000182063"/>
    </source>
</evidence>
<dbReference type="SUPFAM" id="SSF52540">
    <property type="entry name" value="P-loop containing nucleoside triphosphate hydrolases"/>
    <property type="match status" value="1"/>
</dbReference>
<accession>A0A1L3ZYE0</accession>
<gene>
    <name evidence="5" type="ORF">BSL82_16215</name>
</gene>
<protein>
    <submittedName>
        <fullName evidence="5">ABC transporter ATP-binding protein</fullName>
    </submittedName>
</protein>
<dbReference type="AlphaFoldDB" id="A0A1L3ZYE0"/>
<dbReference type="RefSeq" id="WP_072598300.1">
    <property type="nucleotide sequence ID" value="NZ_CP018221.1"/>
</dbReference>
<dbReference type="GO" id="GO:0005524">
    <property type="term" value="F:ATP binding"/>
    <property type="evidence" value="ECO:0007669"/>
    <property type="project" value="UniProtKB-KW"/>
</dbReference>
<keyword evidence="6" id="KW-1185">Reference proteome</keyword>
<evidence type="ECO:0000256" key="2">
    <source>
        <dbReference type="ARBA" id="ARBA00022741"/>
    </source>
</evidence>
<dbReference type="Gene3D" id="3.40.50.300">
    <property type="entry name" value="P-loop containing nucleotide triphosphate hydrolases"/>
    <property type="match status" value="1"/>
</dbReference>
<dbReference type="InterPro" id="IPR003439">
    <property type="entry name" value="ABC_transporter-like_ATP-bd"/>
</dbReference>
<dbReference type="OrthoDB" id="9802264at2"/>
<dbReference type="Pfam" id="PF00005">
    <property type="entry name" value="ABC_tran"/>
    <property type="match status" value="1"/>
</dbReference>
<proteinExistence type="predicted"/>
<dbReference type="SMART" id="SM00382">
    <property type="entry name" value="AAA"/>
    <property type="match status" value="1"/>
</dbReference>
<evidence type="ECO:0000259" key="4">
    <source>
        <dbReference type="PROSITE" id="PS50893"/>
    </source>
</evidence>